<evidence type="ECO:0000313" key="2">
    <source>
        <dbReference type="EMBL" id="MBO1627445.1"/>
    </source>
</evidence>
<dbReference type="Proteomes" id="UP000677611">
    <property type="component" value="Unassembled WGS sequence"/>
</dbReference>
<dbReference type="EMBL" id="JAGDQJ010000024">
    <property type="protein sequence ID" value="MBO1627445.1"/>
    <property type="molecule type" value="Genomic_DNA"/>
</dbReference>
<dbReference type="InterPro" id="IPR038233">
    <property type="entry name" value="Colicin_D/E5_nuclease"/>
</dbReference>
<evidence type="ECO:0000313" key="3">
    <source>
        <dbReference type="Proteomes" id="UP000677611"/>
    </source>
</evidence>
<proteinExistence type="predicted"/>
<dbReference type="SUPFAM" id="SSF102824">
    <property type="entry name" value="Colicin D/E5 nuclease domain"/>
    <property type="match status" value="1"/>
</dbReference>
<name>A0ABS3P2X7_9BACI</name>
<dbReference type="RefSeq" id="WP_208018771.1">
    <property type="nucleotide sequence ID" value="NZ_JAGDQJ010000024.1"/>
</dbReference>
<evidence type="ECO:0000259" key="1">
    <source>
        <dbReference type="Pfam" id="PF11429"/>
    </source>
</evidence>
<dbReference type="Pfam" id="PF11429">
    <property type="entry name" value="Colicin_D"/>
    <property type="match status" value="1"/>
</dbReference>
<comment type="caution">
    <text evidence="2">The sequence shown here is derived from an EMBL/GenBank/DDBJ whole genome shotgun (WGS) entry which is preliminary data.</text>
</comment>
<dbReference type="InterPro" id="IPR037178">
    <property type="entry name" value="ColicinD_C_sf"/>
</dbReference>
<gene>
    <name evidence="2" type="ORF">J4P90_19865</name>
</gene>
<protein>
    <recommendedName>
        <fullName evidence="1">Colicin D C-terminal domain-containing protein</fullName>
    </recommendedName>
</protein>
<sequence length="167" mass="18868">MVVEADKAFRYGMKKMGEYVPKSGRGLAFETQSAGKVPSGGKNLLQDAYQYMKETGEKVFGSEVMKLPDTTFTTKKLQHEYKHAKDFGVTGNWNKVAAETYQKAIQNHIDTANDVYKSTYRGQEVYVHINRNNEVGAYTDLSGNYIGGWKFNSNQMNFHLTNGTKIK</sequence>
<dbReference type="InterPro" id="IPR024440">
    <property type="entry name" value="ColicinD_C"/>
</dbReference>
<reference evidence="2 3" key="1">
    <citation type="submission" date="2021-03" db="EMBL/GenBank/DDBJ databases">
        <title>Identification of novel Bacillus strains.</title>
        <authorList>
            <person name="Xiao Z."/>
            <person name="Li Y."/>
            <person name="Shen J."/>
        </authorList>
    </citation>
    <scope>NUCLEOTIDE SEQUENCE [LARGE SCALE GENOMIC DNA]</scope>
    <source>
        <strain evidence="2 3">SY8</strain>
    </source>
</reference>
<organism evidence="2 3">
    <name type="scientific">Bacillus arachidis</name>
    <dbReference type="NCBI Taxonomy" id="2819290"/>
    <lineage>
        <taxon>Bacteria</taxon>
        <taxon>Bacillati</taxon>
        <taxon>Bacillota</taxon>
        <taxon>Bacilli</taxon>
        <taxon>Bacillales</taxon>
        <taxon>Bacillaceae</taxon>
        <taxon>Bacillus</taxon>
    </lineage>
</organism>
<dbReference type="Gene3D" id="3.10.450.200">
    <property type="match status" value="1"/>
</dbReference>
<accession>A0ABS3P2X7</accession>
<keyword evidence="3" id="KW-1185">Reference proteome</keyword>
<feature type="domain" description="Colicin D C-terminal" evidence="1">
    <location>
        <begin position="76"/>
        <end position="159"/>
    </location>
</feature>